<proteinExistence type="predicted"/>
<evidence type="ECO:0008006" key="4">
    <source>
        <dbReference type="Google" id="ProtNLM"/>
    </source>
</evidence>
<evidence type="ECO:0000256" key="1">
    <source>
        <dbReference type="SAM" id="SignalP"/>
    </source>
</evidence>
<organism evidence="2 3">
    <name type="scientific">Streptomyces atroolivaceus</name>
    <dbReference type="NCBI Taxonomy" id="66869"/>
    <lineage>
        <taxon>Bacteria</taxon>
        <taxon>Bacillati</taxon>
        <taxon>Actinomycetota</taxon>
        <taxon>Actinomycetes</taxon>
        <taxon>Kitasatosporales</taxon>
        <taxon>Streptomycetaceae</taxon>
        <taxon>Streptomyces</taxon>
    </lineage>
</organism>
<dbReference type="GeneID" id="96256735"/>
<name>A0ABV9V7G9_STRAZ</name>
<feature type="chain" id="PRO_5046006507" description="Lipoprotein" evidence="1">
    <location>
        <begin position="31"/>
        <end position="98"/>
    </location>
</feature>
<dbReference type="Proteomes" id="UP001595908">
    <property type="component" value="Unassembled WGS sequence"/>
</dbReference>
<protein>
    <recommendedName>
        <fullName evidence="4">Lipoprotein</fullName>
    </recommendedName>
</protein>
<gene>
    <name evidence="2" type="ORF">ACFPL4_14315</name>
</gene>
<feature type="signal peptide" evidence="1">
    <location>
        <begin position="1"/>
        <end position="30"/>
    </location>
</feature>
<dbReference type="RefSeq" id="WP_033302601.1">
    <property type="nucleotide sequence ID" value="NZ_JBFAGR010000005.1"/>
</dbReference>
<dbReference type="EMBL" id="JBHSJE010000003">
    <property type="protein sequence ID" value="MFC4979526.1"/>
    <property type="molecule type" value="Genomic_DNA"/>
</dbReference>
<evidence type="ECO:0000313" key="3">
    <source>
        <dbReference type="Proteomes" id="UP001595908"/>
    </source>
</evidence>
<accession>A0ABV9V7G9</accession>
<reference evidence="3" key="1">
    <citation type="journal article" date="2019" name="Int. J. Syst. Evol. Microbiol.">
        <title>The Global Catalogue of Microorganisms (GCM) 10K type strain sequencing project: providing services to taxonomists for standard genome sequencing and annotation.</title>
        <authorList>
            <consortium name="The Broad Institute Genomics Platform"/>
            <consortium name="The Broad Institute Genome Sequencing Center for Infectious Disease"/>
            <person name="Wu L."/>
            <person name="Ma J."/>
        </authorList>
    </citation>
    <scope>NUCLEOTIDE SEQUENCE [LARGE SCALE GENOMIC DNA]</scope>
    <source>
        <strain evidence="3">ICMP 257</strain>
    </source>
</reference>
<evidence type="ECO:0000313" key="2">
    <source>
        <dbReference type="EMBL" id="MFC4979526.1"/>
    </source>
</evidence>
<sequence length="98" mass="9726">MAPYSSPYPRGIARPAVSAALLTLCAPAFSACGSSGDDAEAGGTGAAVTSQVTEATGTQVKMPAAPKRRVAPTVVTLGGTKDRPAVSVLDGIRKAVVK</sequence>
<keyword evidence="3" id="KW-1185">Reference proteome</keyword>
<keyword evidence="1" id="KW-0732">Signal</keyword>
<comment type="caution">
    <text evidence="2">The sequence shown here is derived from an EMBL/GenBank/DDBJ whole genome shotgun (WGS) entry which is preliminary data.</text>
</comment>